<dbReference type="PATRIC" id="fig|1308866.3.peg.2336"/>
<gene>
    <name evidence="1" type="ORF">J416_11562</name>
</gene>
<organism evidence="1 2">
    <name type="scientific">Gracilibacillus halophilus YIM-C55.5</name>
    <dbReference type="NCBI Taxonomy" id="1308866"/>
    <lineage>
        <taxon>Bacteria</taxon>
        <taxon>Bacillati</taxon>
        <taxon>Bacillota</taxon>
        <taxon>Bacilli</taxon>
        <taxon>Bacillales</taxon>
        <taxon>Bacillaceae</taxon>
        <taxon>Gracilibacillus</taxon>
    </lineage>
</organism>
<reference evidence="1 2" key="1">
    <citation type="submission" date="2013-03" db="EMBL/GenBank/DDBJ databases">
        <title>Draft genome sequence of Gracibacillus halophilus YIM-C55.5, a moderately halophilic and thermophilic organism from the Xiaochaidamu salt lake.</title>
        <authorList>
            <person name="Sugumar T."/>
            <person name="Polireddy D.R."/>
            <person name="Antony A."/>
            <person name="Madhava Y.R."/>
            <person name="Sivakumar N."/>
        </authorList>
    </citation>
    <scope>NUCLEOTIDE SEQUENCE [LARGE SCALE GENOMIC DNA]</scope>
    <source>
        <strain evidence="1 2">YIM-C55.5</strain>
    </source>
</reference>
<evidence type="ECO:0000313" key="2">
    <source>
        <dbReference type="Proteomes" id="UP000012283"/>
    </source>
</evidence>
<comment type="caution">
    <text evidence="1">The sequence shown here is derived from an EMBL/GenBank/DDBJ whole genome shotgun (WGS) entry which is preliminary data.</text>
</comment>
<dbReference type="NCBIfam" id="TIGR04197">
    <property type="entry name" value="T7SS_SACOL2603"/>
    <property type="match status" value="1"/>
</dbReference>
<dbReference type="RefSeq" id="WP_003471290.1">
    <property type="nucleotide sequence ID" value="NZ_APML01000050.1"/>
</dbReference>
<dbReference type="InterPro" id="IPR021477">
    <property type="entry name" value="TVIIS_effector_SACOL2603_fam"/>
</dbReference>
<accession>N4WJG9</accession>
<evidence type="ECO:0000313" key="1">
    <source>
        <dbReference type="EMBL" id="ENH96307.1"/>
    </source>
</evidence>
<name>N4WJG9_9BACI</name>
<dbReference type="eggNOG" id="ENOG5030XJ9">
    <property type="taxonomic scope" value="Bacteria"/>
</dbReference>
<sequence length="100" mass="11112">MAEEVSINMSVFRSNLSKLKSSVANIEINQLTQSFSKTNIEPFTKDVENAAEAIKLLEKYKHVLEADAVTLEDTGEKLREKDEELSAQVDTDIACAPPNQ</sequence>
<keyword evidence="2" id="KW-1185">Reference proteome</keyword>
<dbReference type="Proteomes" id="UP000012283">
    <property type="component" value="Unassembled WGS sequence"/>
</dbReference>
<dbReference type="EMBL" id="APML01000050">
    <property type="protein sequence ID" value="ENH96307.1"/>
    <property type="molecule type" value="Genomic_DNA"/>
</dbReference>
<dbReference type="OrthoDB" id="2705520at2"/>
<proteinExistence type="predicted"/>
<dbReference type="STRING" id="1308866.J416_11562"/>
<protein>
    <submittedName>
        <fullName evidence="1">Uncharacterized protein</fullName>
    </submittedName>
</protein>
<dbReference type="AlphaFoldDB" id="N4WJG9"/>